<dbReference type="EMBL" id="CM026426">
    <property type="protein sequence ID" value="KAG0575142.1"/>
    <property type="molecule type" value="Genomic_DNA"/>
</dbReference>
<comment type="caution">
    <text evidence="2">The sequence shown here is derived from an EMBL/GenBank/DDBJ whole genome shotgun (WGS) entry which is preliminary data.</text>
</comment>
<feature type="region of interest" description="Disordered" evidence="1">
    <location>
        <begin position="161"/>
        <end position="182"/>
    </location>
</feature>
<gene>
    <name evidence="2" type="ORF">KC19_VG321300</name>
</gene>
<evidence type="ECO:0000313" key="2">
    <source>
        <dbReference type="EMBL" id="KAG0575142.1"/>
    </source>
</evidence>
<dbReference type="Proteomes" id="UP000822688">
    <property type="component" value="Chromosome V"/>
</dbReference>
<name>A0A8T0HVL5_CERPU</name>
<reference evidence="2" key="1">
    <citation type="submission" date="2020-06" db="EMBL/GenBank/DDBJ databases">
        <title>WGS assembly of Ceratodon purpureus strain R40.</title>
        <authorList>
            <person name="Carey S.B."/>
            <person name="Jenkins J."/>
            <person name="Shu S."/>
            <person name="Lovell J.T."/>
            <person name="Sreedasyam A."/>
            <person name="Maumus F."/>
            <person name="Tiley G.P."/>
            <person name="Fernandez-Pozo N."/>
            <person name="Barry K."/>
            <person name="Chen C."/>
            <person name="Wang M."/>
            <person name="Lipzen A."/>
            <person name="Daum C."/>
            <person name="Saski C.A."/>
            <person name="Payton A.C."/>
            <person name="Mcbreen J.C."/>
            <person name="Conrad R.E."/>
            <person name="Kollar L.M."/>
            <person name="Olsson S."/>
            <person name="Huttunen S."/>
            <person name="Landis J.B."/>
            <person name="Wickett N.J."/>
            <person name="Johnson M.G."/>
            <person name="Rensing S.A."/>
            <person name="Grimwood J."/>
            <person name="Schmutz J."/>
            <person name="Mcdaniel S.F."/>
        </authorList>
    </citation>
    <scope>NUCLEOTIDE SEQUENCE</scope>
    <source>
        <strain evidence="2">R40</strain>
    </source>
</reference>
<dbReference type="AlphaFoldDB" id="A0A8T0HVL5"/>
<organism evidence="2 3">
    <name type="scientific">Ceratodon purpureus</name>
    <name type="common">Fire moss</name>
    <name type="synonym">Dicranum purpureum</name>
    <dbReference type="NCBI Taxonomy" id="3225"/>
    <lineage>
        <taxon>Eukaryota</taxon>
        <taxon>Viridiplantae</taxon>
        <taxon>Streptophyta</taxon>
        <taxon>Embryophyta</taxon>
        <taxon>Bryophyta</taxon>
        <taxon>Bryophytina</taxon>
        <taxon>Bryopsida</taxon>
        <taxon>Dicranidae</taxon>
        <taxon>Pseudoditrichales</taxon>
        <taxon>Ditrichaceae</taxon>
        <taxon>Ceratodon</taxon>
    </lineage>
</organism>
<keyword evidence="3" id="KW-1185">Reference proteome</keyword>
<proteinExistence type="predicted"/>
<protein>
    <submittedName>
        <fullName evidence="2">Uncharacterized protein</fullName>
    </submittedName>
</protein>
<accession>A0A8T0HVL5</accession>
<feature type="region of interest" description="Disordered" evidence="1">
    <location>
        <begin position="85"/>
        <end position="109"/>
    </location>
</feature>
<feature type="compositionally biased region" description="Basic and acidic residues" evidence="1">
    <location>
        <begin position="162"/>
        <end position="182"/>
    </location>
</feature>
<sequence length="182" mass="20012">MVNPLIQIPPLAVVSWSSHSTRVDRTESGLYVCHSSRRCNSGRMRCWVACAPALPAVSGGYSRRLSDPVFSDTSPSSLLWARGRAPRVEPPSLPPHPSARNDGRPRVGKFCAGTDLQHQRAENVVTLHVSPRTVRACESPTCGTHNTNVCVFGRMISVPHPQEARRKYPGKLSHDPTHPRHS</sequence>
<feature type="compositionally biased region" description="Pro residues" evidence="1">
    <location>
        <begin position="88"/>
        <end position="97"/>
    </location>
</feature>
<evidence type="ECO:0000313" key="3">
    <source>
        <dbReference type="Proteomes" id="UP000822688"/>
    </source>
</evidence>
<evidence type="ECO:0000256" key="1">
    <source>
        <dbReference type="SAM" id="MobiDB-lite"/>
    </source>
</evidence>